<proteinExistence type="predicted"/>
<gene>
    <name evidence="1" type="ORF">SAMN04489796_1203</name>
</gene>
<evidence type="ECO:0000313" key="2">
    <source>
        <dbReference type="Proteomes" id="UP000199492"/>
    </source>
</evidence>
<reference evidence="2" key="1">
    <citation type="submission" date="2016-10" db="EMBL/GenBank/DDBJ databases">
        <authorList>
            <person name="Varghese N."/>
            <person name="Submissions S."/>
        </authorList>
    </citation>
    <scope>NUCLEOTIDE SEQUENCE [LARGE SCALE GENOMIC DNA]</scope>
    <source>
        <strain evidence="2">DSM 15363</strain>
    </source>
</reference>
<dbReference type="OrthoDB" id="7061055at2"/>
<accession>A0A1G8MAC8</accession>
<organism evidence="1 2">
    <name type="scientific">Winogradskyella thalassocola</name>
    <dbReference type="NCBI Taxonomy" id="262004"/>
    <lineage>
        <taxon>Bacteria</taxon>
        <taxon>Pseudomonadati</taxon>
        <taxon>Bacteroidota</taxon>
        <taxon>Flavobacteriia</taxon>
        <taxon>Flavobacteriales</taxon>
        <taxon>Flavobacteriaceae</taxon>
        <taxon>Winogradskyella</taxon>
    </lineage>
</organism>
<dbReference type="EMBL" id="FNCZ01000020">
    <property type="protein sequence ID" value="SDI64881.1"/>
    <property type="molecule type" value="Genomic_DNA"/>
</dbReference>
<name>A0A1G8MAC8_9FLAO</name>
<evidence type="ECO:0000313" key="1">
    <source>
        <dbReference type="EMBL" id="SDI64881.1"/>
    </source>
</evidence>
<dbReference type="STRING" id="262004.SAMN04489796_1203"/>
<dbReference type="AlphaFoldDB" id="A0A1G8MAC8"/>
<protein>
    <submittedName>
        <fullName evidence="1">Uncharacterized protein</fullName>
    </submittedName>
</protein>
<dbReference type="Proteomes" id="UP000199492">
    <property type="component" value="Unassembled WGS sequence"/>
</dbReference>
<keyword evidence="2" id="KW-1185">Reference proteome</keyword>
<dbReference type="RefSeq" id="WP_092471249.1">
    <property type="nucleotide sequence ID" value="NZ_FNCZ01000020.1"/>
</dbReference>
<sequence length="443" mass="51962">MLNKQIIDFNENLIGLRDFVELIDPFLNEKIEEGDQHIQPIIMSAMLKEVLSNEENIDEKDKDKFIEFQEKITKDLEEKYKEIPEVKFEKKENDSEEKYAIKISHSNNEVSKHLENVKKNRKHIELLYTNSLISALSSVEWFFSQLLHFYYDKHPESAGVQKRTMTLTELKSFGSIEDAEKYLIDIKIDEILRGNFESWITLLKSDLSLGLGYLNDIKDELIEVYQRRNLFVHNGGVVNSIYLSKVSENQRNGISLNDKLTVNKEYLNNAICKLQKAFILIGAELWKKLSPDDTSRGEILGDIVYENLLHSRWDICEGLCFFSLKDAQVHPVDKVIAQINYWLCKKEQGDYKSIEKEIEKADFSDKKEIFQLGLFGLRGETEKIIEILPSVLETKQTNIERLQEFPLLREFRETKEYSEFKKESKFFKEDNMEVITPEIVEKE</sequence>